<organism evidence="1 2">
    <name type="scientific">Palleronia aestuarii</name>
    <dbReference type="NCBI Taxonomy" id="568105"/>
    <lineage>
        <taxon>Bacteria</taxon>
        <taxon>Pseudomonadati</taxon>
        <taxon>Pseudomonadota</taxon>
        <taxon>Alphaproteobacteria</taxon>
        <taxon>Rhodobacterales</taxon>
        <taxon>Roseobacteraceae</taxon>
        <taxon>Palleronia</taxon>
    </lineage>
</organism>
<dbReference type="AlphaFoldDB" id="A0A2W7NSL4"/>
<dbReference type="RefSeq" id="WP_111538125.1">
    <property type="nucleotide sequence ID" value="NZ_QKZL01000015.1"/>
</dbReference>
<evidence type="ECO:0000313" key="2">
    <source>
        <dbReference type="Proteomes" id="UP000248916"/>
    </source>
</evidence>
<dbReference type="Proteomes" id="UP000248916">
    <property type="component" value="Unassembled WGS sequence"/>
</dbReference>
<protein>
    <submittedName>
        <fullName evidence="1">Uncharacterized protein</fullName>
    </submittedName>
</protein>
<keyword evidence="2" id="KW-1185">Reference proteome</keyword>
<evidence type="ECO:0000313" key="1">
    <source>
        <dbReference type="EMBL" id="PZX14242.1"/>
    </source>
</evidence>
<dbReference type="EMBL" id="QKZL01000015">
    <property type="protein sequence ID" value="PZX14242.1"/>
    <property type="molecule type" value="Genomic_DNA"/>
</dbReference>
<reference evidence="1 2" key="1">
    <citation type="submission" date="2018-06" db="EMBL/GenBank/DDBJ databases">
        <title>Genomic Encyclopedia of Archaeal and Bacterial Type Strains, Phase II (KMG-II): from individual species to whole genera.</title>
        <authorList>
            <person name="Goeker M."/>
        </authorList>
    </citation>
    <scope>NUCLEOTIDE SEQUENCE [LARGE SCALE GENOMIC DNA]</scope>
    <source>
        <strain evidence="1 2">DSM 22009</strain>
    </source>
</reference>
<comment type="caution">
    <text evidence="1">The sequence shown here is derived from an EMBL/GenBank/DDBJ whole genome shotgun (WGS) entry which is preliminary data.</text>
</comment>
<gene>
    <name evidence="1" type="ORF">LX81_03041</name>
</gene>
<proteinExistence type="predicted"/>
<accession>A0A2W7NSL4</accession>
<name>A0A2W7NSL4_9RHOB</name>
<dbReference type="OrthoDB" id="3078629at2"/>
<sequence length="88" mass="9971">MTFRIALKSKPSPHFHEPHKRWQVLLNGEPWGDPFYYNMRGFRGVLPLPDGRSFDPGEVTLTRLRQEVARINREVRAAASAPTEAAGA</sequence>